<gene>
    <name evidence="1" type="ORF">MOTC310_11880</name>
</gene>
<reference evidence="1 2" key="1">
    <citation type="journal article" date="2012" name="Genet. Mol. Biol.">
        <title>Analysis of 16S rRNA and mxaF genes revealing insights into Methylobacterium niche-specific plant association.</title>
        <authorList>
            <person name="Dourado M.N."/>
            <person name="Andreote F.D."/>
            <person name="Dini-Andreote F."/>
            <person name="Conti R."/>
            <person name="Araujo J.M."/>
            <person name="Araujo W.L."/>
        </authorList>
    </citation>
    <scope>NUCLEOTIDE SEQUENCE [LARGE SCALE GENOMIC DNA]</scope>
    <source>
        <strain evidence="1 2">TC3-10</strain>
    </source>
</reference>
<comment type="caution">
    <text evidence="1">The sequence shown here is derived from an EMBL/GenBank/DDBJ whole genome shotgun (WGS) entry which is preliminary data.</text>
</comment>
<evidence type="ECO:0000313" key="1">
    <source>
        <dbReference type="EMBL" id="MEE7491123.1"/>
    </source>
</evidence>
<keyword evidence="2" id="KW-1185">Reference proteome</keyword>
<name>A0ABU7TMU7_9HYPH</name>
<proteinExistence type="predicted"/>
<evidence type="ECO:0000313" key="2">
    <source>
        <dbReference type="Proteomes" id="UP001355206"/>
    </source>
</evidence>
<accession>A0ABU7TMU7</accession>
<dbReference type="EMBL" id="MLCA01000006">
    <property type="protein sequence ID" value="MEE7491123.1"/>
    <property type="molecule type" value="Genomic_DNA"/>
</dbReference>
<organism evidence="1 2">
    <name type="scientific">Methylobacterium oryzae</name>
    <dbReference type="NCBI Taxonomy" id="334852"/>
    <lineage>
        <taxon>Bacteria</taxon>
        <taxon>Pseudomonadati</taxon>
        <taxon>Pseudomonadota</taxon>
        <taxon>Alphaproteobacteria</taxon>
        <taxon>Hyphomicrobiales</taxon>
        <taxon>Methylobacteriaceae</taxon>
        <taxon>Methylobacterium</taxon>
    </lineage>
</organism>
<dbReference type="Proteomes" id="UP001355206">
    <property type="component" value="Unassembled WGS sequence"/>
</dbReference>
<sequence length="167" mass="17659">MAAPRLSPRAPAVASVEASASAAVSCLEPTVTDAKTLLALGCACRRAAGAFAILASRLSIEVERGEHPDTGAPAEMAQQALDLERAAQHLQAEAQDAKLLALLQHRERFADLVRMAQAMDRGLSFVPVEPVAARTSSPADVVVVGQDNTASLRERMGRGLARLRRRA</sequence>
<protein>
    <submittedName>
        <fullName evidence="1">Uncharacterized protein</fullName>
    </submittedName>
</protein>